<keyword evidence="4" id="KW-0408">Iron</keyword>
<evidence type="ECO:0000313" key="7">
    <source>
        <dbReference type="EMBL" id="TFY97787.1"/>
    </source>
</evidence>
<evidence type="ECO:0000256" key="5">
    <source>
        <dbReference type="ARBA" id="ARBA00023014"/>
    </source>
</evidence>
<reference evidence="7 8" key="1">
    <citation type="submission" date="2019-03" db="EMBL/GenBank/DDBJ databases">
        <title>Ramlibacter rhizophilus CCTCC AB2015357, whole genome shotgun sequence.</title>
        <authorList>
            <person name="Zhang X."/>
            <person name="Feng G."/>
            <person name="Zhu H."/>
        </authorList>
    </citation>
    <scope>NUCLEOTIDE SEQUENCE [LARGE SCALE GENOMIC DNA]</scope>
    <source>
        <strain evidence="7 8">CCTCC AB2015357</strain>
    </source>
</reference>
<evidence type="ECO:0000256" key="3">
    <source>
        <dbReference type="ARBA" id="ARBA00023002"/>
    </source>
</evidence>
<name>A0A4Z0BHP3_9BURK</name>
<evidence type="ECO:0000256" key="2">
    <source>
        <dbReference type="ARBA" id="ARBA00022723"/>
    </source>
</evidence>
<keyword evidence="3" id="KW-0560">Oxidoreductase</keyword>
<protein>
    <recommendedName>
        <fullName evidence="6">Rieske domain-containing protein</fullName>
    </recommendedName>
</protein>
<dbReference type="Gene3D" id="2.102.10.10">
    <property type="entry name" value="Rieske [2Fe-2S] iron-sulphur domain"/>
    <property type="match status" value="1"/>
</dbReference>
<accession>A0A4Z0BHP3</accession>
<feature type="domain" description="Rieske" evidence="6">
    <location>
        <begin position="27"/>
        <end position="138"/>
    </location>
</feature>
<dbReference type="PANTHER" id="PTHR21266">
    <property type="entry name" value="IRON-SULFUR DOMAIN CONTAINING PROTEIN"/>
    <property type="match status" value="1"/>
</dbReference>
<keyword evidence="5" id="KW-0411">Iron-sulfur</keyword>
<dbReference type="GO" id="GO:0016491">
    <property type="term" value="F:oxidoreductase activity"/>
    <property type="evidence" value="ECO:0007669"/>
    <property type="project" value="UniProtKB-KW"/>
</dbReference>
<dbReference type="Pfam" id="PF00355">
    <property type="entry name" value="Rieske"/>
    <property type="match status" value="1"/>
</dbReference>
<dbReference type="Gene3D" id="3.90.380.10">
    <property type="entry name" value="Naphthalene 1,2-dioxygenase Alpha Subunit, Chain A, domain 1"/>
    <property type="match status" value="1"/>
</dbReference>
<dbReference type="InterPro" id="IPR036922">
    <property type="entry name" value="Rieske_2Fe-2S_sf"/>
</dbReference>
<organism evidence="7 8">
    <name type="scientific">Ramlibacter rhizophilus</name>
    <dbReference type="NCBI Taxonomy" id="1781167"/>
    <lineage>
        <taxon>Bacteria</taxon>
        <taxon>Pseudomonadati</taxon>
        <taxon>Pseudomonadota</taxon>
        <taxon>Betaproteobacteria</taxon>
        <taxon>Burkholderiales</taxon>
        <taxon>Comamonadaceae</taxon>
        <taxon>Ramlibacter</taxon>
    </lineage>
</organism>
<proteinExistence type="predicted"/>
<sequence>MLSPEKNELLTRVSPGSEAAELMRRYWLPVAVSAQLEQRNPMPVTPFGEKLALFRDASGKLGLIADRCAHRGTSLSAGAENVKTAGRLAPNGLRCPYHGWLYDATGQCLEQPGEPRPFGDKIKLASYPVQERGGFIWAYMGPGEPPELPPIDAFAREDGVRINTVGRWPCNYFQVLENLVDPVHVSVLHQDTDFDQAKFQAIPTLNAEPTRWGLKTIAGRPGYEREVEFLFPSAVRLALPIMDPGIMLAFWIVPVSQTETLSFHAWFLPLPADMPAAEREKKVARMKAFIYELDDSDPIHHASKVNVQDKFACYSQGEVADRTVETLGRTDMGVNLLRRLYFAAMEDVKAGRDPIGVVREPIGDVVRFDNVF</sequence>
<dbReference type="OrthoDB" id="9790995at2"/>
<dbReference type="SUPFAM" id="SSF50022">
    <property type="entry name" value="ISP domain"/>
    <property type="match status" value="1"/>
</dbReference>
<keyword evidence="2" id="KW-0479">Metal-binding</keyword>
<dbReference type="EMBL" id="SMLL01000006">
    <property type="protein sequence ID" value="TFY97787.1"/>
    <property type="molecule type" value="Genomic_DNA"/>
</dbReference>
<gene>
    <name evidence="7" type="ORF">EZ242_15070</name>
</gene>
<dbReference type="GO" id="GO:0046872">
    <property type="term" value="F:metal ion binding"/>
    <property type="evidence" value="ECO:0007669"/>
    <property type="project" value="UniProtKB-KW"/>
</dbReference>
<comment type="caution">
    <text evidence="7">The sequence shown here is derived from an EMBL/GenBank/DDBJ whole genome shotgun (WGS) entry which is preliminary data.</text>
</comment>
<evidence type="ECO:0000313" key="8">
    <source>
        <dbReference type="Proteomes" id="UP000297564"/>
    </source>
</evidence>
<evidence type="ECO:0000259" key="6">
    <source>
        <dbReference type="PROSITE" id="PS51296"/>
    </source>
</evidence>
<dbReference type="PANTHER" id="PTHR21266:SF59">
    <property type="entry name" value="BLR4922 PROTEIN"/>
    <property type="match status" value="1"/>
</dbReference>
<dbReference type="GO" id="GO:0051537">
    <property type="term" value="F:2 iron, 2 sulfur cluster binding"/>
    <property type="evidence" value="ECO:0007669"/>
    <property type="project" value="UniProtKB-KW"/>
</dbReference>
<evidence type="ECO:0000256" key="1">
    <source>
        <dbReference type="ARBA" id="ARBA00022714"/>
    </source>
</evidence>
<dbReference type="InterPro" id="IPR017941">
    <property type="entry name" value="Rieske_2Fe-2S"/>
</dbReference>
<evidence type="ECO:0000256" key="4">
    <source>
        <dbReference type="ARBA" id="ARBA00023004"/>
    </source>
</evidence>
<dbReference type="SUPFAM" id="SSF55961">
    <property type="entry name" value="Bet v1-like"/>
    <property type="match status" value="1"/>
</dbReference>
<keyword evidence="8" id="KW-1185">Reference proteome</keyword>
<keyword evidence="1" id="KW-0001">2Fe-2S</keyword>
<dbReference type="RefSeq" id="WP_135286014.1">
    <property type="nucleotide sequence ID" value="NZ_SMLL01000006.1"/>
</dbReference>
<dbReference type="AlphaFoldDB" id="A0A4Z0BHP3"/>
<dbReference type="PROSITE" id="PS51296">
    <property type="entry name" value="RIESKE"/>
    <property type="match status" value="1"/>
</dbReference>
<dbReference type="InterPro" id="IPR050584">
    <property type="entry name" value="Cholesterol_7-desaturase"/>
</dbReference>
<dbReference type="Proteomes" id="UP000297564">
    <property type="component" value="Unassembled WGS sequence"/>
</dbReference>